<keyword evidence="2" id="KW-1185">Reference proteome</keyword>
<name>A0A3D8SLP8_9HELO</name>
<dbReference type="OrthoDB" id="5135333at2759"/>
<accession>A0A3D8SLP8</accession>
<dbReference type="PANTHER" id="PTHR33112:SF1">
    <property type="entry name" value="HETEROKARYON INCOMPATIBILITY DOMAIN-CONTAINING PROTEIN"/>
    <property type="match status" value="1"/>
</dbReference>
<sequence>MNESKWGTRGWTFQEGLLSTRCLIFGGYEPIFCCRKVLCIELLQPFPIDYESDVSLDTNMGQLEHFHLSTSIFHTKGSRAGEWTFGDYTQIVKGYLLRDLTRNSDTLTALTGYLEIVTQRTKSNPSWTWARWGLSWHNWPFFASVKYNNNLFSGHLPSSVVNFNGDDYPGHRPTNRVCQTSAIDSVCLEHSQKRLKIESYVTKFELEPLDLEQHLQHEGPDDAILITPTMSVVSANGLVNIHPHGLGSRHEDLNEFTLSMPYNMWQTLEEDGESFNYVLAMLVVRREDEIARRMGIMAIPAEEWDLAGA</sequence>
<organism evidence="1 2">
    <name type="scientific">Coleophoma crateriformis</name>
    <dbReference type="NCBI Taxonomy" id="565419"/>
    <lineage>
        <taxon>Eukaryota</taxon>
        <taxon>Fungi</taxon>
        <taxon>Dikarya</taxon>
        <taxon>Ascomycota</taxon>
        <taxon>Pezizomycotina</taxon>
        <taxon>Leotiomycetes</taxon>
        <taxon>Helotiales</taxon>
        <taxon>Dermateaceae</taxon>
        <taxon>Coleophoma</taxon>
    </lineage>
</organism>
<reference evidence="1 2" key="1">
    <citation type="journal article" date="2018" name="IMA Fungus">
        <title>IMA Genome-F 9: Draft genome sequence of Annulohypoxylon stygium, Aspergillus mulundensis, Berkeleyomyces basicola (syn. Thielaviopsis basicola), Ceratocystis smalleyi, two Cercospora beticola strains, Coleophoma cylindrospora, Fusarium fracticaudum, Phialophora cf. hyalina, and Morchella septimelata.</title>
        <authorList>
            <person name="Wingfield B.D."/>
            <person name="Bills G.F."/>
            <person name="Dong Y."/>
            <person name="Huang W."/>
            <person name="Nel W.J."/>
            <person name="Swalarsk-Parry B.S."/>
            <person name="Vaghefi N."/>
            <person name="Wilken P.M."/>
            <person name="An Z."/>
            <person name="de Beer Z.W."/>
            <person name="De Vos L."/>
            <person name="Chen L."/>
            <person name="Duong T.A."/>
            <person name="Gao Y."/>
            <person name="Hammerbacher A."/>
            <person name="Kikkert J.R."/>
            <person name="Li Y."/>
            <person name="Li H."/>
            <person name="Li K."/>
            <person name="Li Q."/>
            <person name="Liu X."/>
            <person name="Ma X."/>
            <person name="Naidoo K."/>
            <person name="Pethybridge S.J."/>
            <person name="Sun J."/>
            <person name="Steenkamp E.T."/>
            <person name="van der Nest M.A."/>
            <person name="van Wyk S."/>
            <person name="Wingfield M.J."/>
            <person name="Xiong C."/>
            <person name="Yue Q."/>
            <person name="Zhang X."/>
        </authorList>
    </citation>
    <scope>NUCLEOTIDE SEQUENCE [LARGE SCALE GENOMIC DNA]</scope>
    <source>
        <strain evidence="1 2">BP5796</strain>
    </source>
</reference>
<evidence type="ECO:0000313" key="1">
    <source>
        <dbReference type="EMBL" id="RDW87230.1"/>
    </source>
</evidence>
<proteinExistence type="predicted"/>
<dbReference type="EMBL" id="PDLN01000004">
    <property type="protein sequence ID" value="RDW87230.1"/>
    <property type="molecule type" value="Genomic_DNA"/>
</dbReference>
<dbReference type="PANTHER" id="PTHR33112">
    <property type="entry name" value="DOMAIN PROTEIN, PUTATIVE-RELATED"/>
    <property type="match status" value="1"/>
</dbReference>
<gene>
    <name evidence="1" type="ORF">BP5796_02924</name>
</gene>
<comment type="caution">
    <text evidence="1">The sequence shown here is derived from an EMBL/GenBank/DDBJ whole genome shotgun (WGS) entry which is preliminary data.</text>
</comment>
<evidence type="ECO:0000313" key="2">
    <source>
        <dbReference type="Proteomes" id="UP000256328"/>
    </source>
</evidence>
<dbReference type="AlphaFoldDB" id="A0A3D8SLP8"/>
<evidence type="ECO:0008006" key="3">
    <source>
        <dbReference type="Google" id="ProtNLM"/>
    </source>
</evidence>
<dbReference type="Proteomes" id="UP000256328">
    <property type="component" value="Unassembled WGS sequence"/>
</dbReference>
<protein>
    <recommendedName>
        <fullName evidence="3">Heterokaryon incompatibility domain-containing protein</fullName>
    </recommendedName>
</protein>